<dbReference type="EMBL" id="HBGH01008581">
    <property type="protein sequence ID" value="CAD9232620.1"/>
    <property type="molecule type" value="Transcribed_RNA"/>
</dbReference>
<dbReference type="AlphaFoldDB" id="A0A7S1TDC0"/>
<feature type="transmembrane region" description="Helical" evidence="1">
    <location>
        <begin position="169"/>
        <end position="191"/>
    </location>
</feature>
<evidence type="ECO:0000313" key="2">
    <source>
        <dbReference type="EMBL" id="CAD9232620.1"/>
    </source>
</evidence>
<keyword evidence="1" id="KW-0472">Membrane</keyword>
<sequence length="218" mass="24155">MTFTFGETWRRAKSLVEGHRWHLVSILVSYFLISAVIQGGVEQVGAILFGGKHHAKDGVPGFLVFMAVDFIQTPLLMGFTQVGLDMVINQNLDMKRMFMYYFGDLEFVVKVFGATLAVRALTMLGFVLFIIPGLYAIAVFAVVVPVMLDDPGLSIPDAMKKSWELMGPSWLQALLVVLVQILSCVLCFLILPIYWFGPLIVLLIPALWISASSSPVQP</sequence>
<accession>A0A7S1TDC0</accession>
<dbReference type="InterPro" id="IPR010380">
    <property type="entry name" value="DUF975"/>
</dbReference>
<evidence type="ECO:0000256" key="1">
    <source>
        <dbReference type="SAM" id="Phobius"/>
    </source>
</evidence>
<feature type="transmembrane region" description="Helical" evidence="1">
    <location>
        <begin position="21"/>
        <end position="41"/>
    </location>
</feature>
<dbReference type="PANTHER" id="PTHR40076">
    <property type="entry name" value="MEMBRANE PROTEIN-RELATED"/>
    <property type="match status" value="1"/>
</dbReference>
<feature type="transmembrane region" description="Helical" evidence="1">
    <location>
        <begin position="61"/>
        <end position="86"/>
    </location>
</feature>
<dbReference type="PANTHER" id="PTHR40076:SF1">
    <property type="entry name" value="MEMBRANE PROTEIN"/>
    <property type="match status" value="1"/>
</dbReference>
<feature type="transmembrane region" description="Helical" evidence="1">
    <location>
        <begin position="197"/>
        <end position="216"/>
    </location>
</feature>
<reference evidence="2" key="1">
    <citation type="submission" date="2021-01" db="EMBL/GenBank/DDBJ databases">
        <authorList>
            <person name="Corre E."/>
            <person name="Pelletier E."/>
            <person name="Niang G."/>
            <person name="Scheremetjew M."/>
            <person name="Finn R."/>
            <person name="Kale V."/>
            <person name="Holt S."/>
            <person name="Cochrane G."/>
            <person name="Meng A."/>
            <person name="Brown T."/>
            <person name="Cohen L."/>
        </authorList>
    </citation>
    <scope>NUCLEOTIDE SEQUENCE</scope>
    <source>
        <strain evidence="2">SAG 36.94</strain>
    </source>
</reference>
<keyword evidence="1" id="KW-0812">Transmembrane</keyword>
<keyword evidence="1" id="KW-1133">Transmembrane helix</keyword>
<feature type="transmembrane region" description="Helical" evidence="1">
    <location>
        <begin position="124"/>
        <end position="148"/>
    </location>
</feature>
<name>A0A7S1TDC0_9RHOD</name>
<organism evidence="2">
    <name type="scientific">Compsopogon caeruleus</name>
    <dbReference type="NCBI Taxonomy" id="31354"/>
    <lineage>
        <taxon>Eukaryota</taxon>
        <taxon>Rhodophyta</taxon>
        <taxon>Compsopogonophyceae</taxon>
        <taxon>Compsopogonales</taxon>
        <taxon>Compsopogonaceae</taxon>
        <taxon>Compsopogon</taxon>
    </lineage>
</organism>
<gene>
    <name evidence="2" type="ORF">CCAE0312_LOCUS4703</name>
</gene>
<proteinExistence type="predicted"/>
<protein>
    <submittedName>
        <fullName evidence="2">Uncharacterized protein</fullName>
    </submittedName>
</protein>